<evidence type="ECO:0000256" key="1">
    <source>
        <dbReference type="SAM" id="MobiDB-lite"/>
    </source>
</evidence>
<proteinExistence type="predicted"/>
<evidence type="ECO:0000313" key="3">
    <source>
        <dbReference type="Proteomes" id="UP000799118"/>
    </source>
</evidence>
<feature type="region of interest" description="Disordered" evidence="1">
    <location>
        <begin position="1"/>
        <end position="29"/>
    </location>
</feature>
<reference evidence="2" key="1">
    <citation type="journal article" date="2019" name="Environ. Microbiol.">
        <title>Fungal ecological strategies reflected in gene transcription - a case study of two litter decomposers.</title>
        <authorList>
            <person name="Barbi F."/>
            <person name="Kohler A."/>
            <person name="Barry K."/>
            <person name="Baskaran P."/>
            <person name="Daum C."/>
            <person name="Fauchery L."/>
            <person name="Ihrmark K."/>
            <person name="Kuo A."/>
            <person name="LaButti K."/>
            <person name="Lipzen A."/>
            <person name="Morin E."/>
            <person name="Grigoriev I.V."/>
            <person name="Henrissat B."/>
            <person name="Lindahl B."/>
            <person name="Martin F."/>
        </authorList>
    </citation>
    <scope>NUCLEOTIDE SEQUENCE</scope>
    <source>
        <strain evidence="2">JB14</strain>
    </source>
</reference>
<gene>
    <name evidence="2" type="ORF">BT96DRAFT_947853</name>
</gene>
<feature type="compositionally biased region" description="Basic residues" evidence="1">
    <location>
        <begin position="18"/>
        <end position="29"/>
    </location>
</feature>
<feature type="region of interest" description="Disordered" evidence="1">
    <location>
        <begin position="65"/>
        <end position="86"/>
    </location>
</feature>
<sequence length="199" mass="22411">MQFLNWNEGSGRIESVPKKRNGKNSRRVQPRNLNKLIHQGTSLTYLSELQNPSGSAKINLLHTSTAAQRRRKDTEKQQESGKIWQGPGNFQSSRYSQILPDIPIFSSHPYIQFSKSLVKLAREFVVVNAVNNVFTFLGITSSGSERWRNWMSMGRSSSGIRWKMAHYSEISRAELLAQEQYAGVLACNASFAAANMGMV</sequence>
<dbReference type="EMBL" id="ML769761">
    <property type="protein sequence ID" value="KAE9388102.1"/>
    <property type="molecule type" value="Genomic_DNA"/>
</dbReference>
<organism evidence="2 3">
    <name type="scientific">Gymnopus androsaceus JB14</name>
    <dbReference type="NCBI Taxonomy" id="1447944"/>
    <lineage>
        <taxon>Eukaryota</taxon>
        <taxon>Fungi</taxon>
        <taxon>Dikarya</taxon>
        <taxon>Basidiomycota</taxon>
        <taxon>Agaricomycotina</taxon>
        <taxon>Agaricomycetes</taxon>
        <taxon>Agaricomycetidae</taxon>
        <taxon>Agaricales</taxon>
        <taxon>Marasmiineae</taxon>
        <taxon>Omphalotaceae</taxon>
        <taxon>Gymnopus</taxon>
    </lineage>
</organism>
<dbReference type="AlphaFoldDB" id="A0A6A4GQQ5"/>
<dbReference type="Proteomes" id="UP000799118">
    <property type="component" value="Unassembled WGS sequence"/>
</dbReference>
<accession>A0A6A4GQQ5</accession>
<keyword evidence="3" id="KW-1185">Reference proteome</keyword>
<name>A0A6A4GQQ5_9AGAR</name>
<protein>
    <submittedName>
        <fullName evidence="2">Uncharacterized protein</fullName>
    </submittedName>
</protein>
<evidence type="ECO:0000313" key="2">
    <source>
        <dbReference type="EMBL" id="KAE9388102.1"/>
    </source>
</evidence>